<proteinExistence type="predicted"/>
<gene>
    <name evidence="2" type="ORF">BJ875DRAFT_464121</name>
</gene>
<accession>A0A9P8C4R0</accession>
<protein>
    <submittedName>
        <fullName evidence="2">Uncharacterized protein</fullName>
    </submittedName>
</protein>
<evidence type="ECO:0000256" key="1">
    <source>
        <dbReference type="SAM" id="MobiDB-lite"/>
    </source>
</evidence>
<dbReference type="AlphaFoldDB" id="A0A9P8C4R0"/>
<feature type="region of interest" description="Disordered" evidence="1">
    <location>
        <begin position="107"/>
        <end position="143"/>
    </location>
</feature>
<organism evidence="2 3">
    <name type="scientific">Amylocarpus encephaloides</name>
    <dbReference type="NCBI Taxonomy" id="45428"/>
    <lineage>
        <taxon>Eukaryota</taxon>
        <taxon>Fungi</taxon>
        <taxon>Dikarya</taxon>
        <taxon>Ascomycota</taxon>
        <taxon>Pezizomycotina</taxon>
        <taxon>Leotiomycetes</taxon>
        <taxon>Helotiales</taxon>
        <taxon>Helotiales incertae sedis</taxon>
        <taxon>Amylocarpus</taxon>
    </lineage>
</organism>
<evidence type="ECO:0000313" key="2">
    <source>
        <dbReference type="EMBL" id="KAG9233445.1"/>
    </source>
</evidence>
<evidence type="ECO:0000313" key="3">
    <source>
        <dbReference type="Proteomes" id="UP000824998"/>
    </source>
</evidence>
<comment type="caution">
    <text evidence="2">The sequence shown here is derived from an EMBL/GenBank/DDBJ whole genome shotgun (WGS) entry which is preliminary data.</text>
</comment>
<reference evidence="2" key="1">
    <citation type="journal article" date="2021" name="IMA Fungus">
        <title>Genomic characterization of three marine fungi, including Emericellopsis atlantica sp. nov. with signatures of a generalist lifestyle and marine biomass degradation.</title>
        <authorList>
            <person name="Hagestad O.C."/>
            <person name="Hou L."/>
            <person name="Andersen J.H."/>
            <person name="Hansen E.H."/>
            <person name="Altermark B."/>
            <person name="Li C."/>
            <person name="Kuhnert E."/>
            <person name="Cox R.J."/>
            <person name="Crous P.W."/>
            <person name="Spatafora J.W."/>
            <person name="Lail K."/>
            <person name="Amirebrahimi M."/>
            <person name="Lipzen A."/>
            <person name="Pangilinan J."/>
            <person name="Andreopoulos W."/>
            <person name="Hayes R.D."/>
            <person name="Ng V."/>
            <person name="Grigoriev I.V."/>
            <person name="Jackson S.A."/>
            <person name="Sutton T.D.S."/>
            <person name="Dobson A.D.W."/>
            <person name="Rama T."/>
        </authorList>
    </citation>
    <scope>NUCLEOTIDE SEQUENCE</scope>
    <source>
        <strain evidence="2">TRa018bII</strain>
    </source>
</reference>
<name>A0A9P8C4R0_9HELO</name>
<sequence>MSGSGYLRQDKPATPSLLLTLVFLSNQQHTAFRPNLTQSCPAHPSIHLPPENREDTACWYVVLLWVNASSSQPPPPLEFQHRHTFHAPIPAVLHGSGSVRALCRTTTTTTSRSTRLHSSATNTNINNHDKDAQTPPRSNPSLPLQATRESFWFSPLSPRASSPATPDQGVGGRTFVLSPFYPLSASPPPPHASPRVIRRHQAIF</sequence>
<dbReference type="Proteomes" id="UP000824998">
    <property type="component" value="Unassembled WGS sequence"/>
</dbReference>
<keyword evidence="3" id="KW-1185">Reference proteome</keyword>
<feature type="compositionally biased region" description="Polar residues" evidence="1">
    <location>
        <begin position="116"/>
        <end position="126"/>
    </location>
</feature>
<dbReference type="EMBL" id="MU251500">
    <property type="protein sequence ID" value="KAG9233445.1"/>
    <property type="molecule type" value="Genomic_DNA"/>
</dbReference>
<feature type="non-terminal residue" evidence="2">
    <location>
        <position position="204"/>
    </location>
</feature>